<evidence type="ECO:0000313" key="6">
    <source>
        <dbReference type="EMBL" id="EAU44573.1"/>
    </source>
</evidence>
<accession>Q0FK32</accession>
<evidence type="ECO:0000256" key="3">
    <source>
        <dbReference type="ARBA" id="ARBA00022764"/>
    </source>
</evidence>
<dbReference type="EMBL" id="AATQ01000043">
    <property type="protein sequence ID" value="EAU44573.1"/>
    <property type="molecule type" value="Genomic_DNA"/>
</dbReference>
<comment type="subcellular location">
    <subcellularLocation>
        <location evidence="1">Periplasm</location>
    </subcellularLocation>
</comment>
<keyword evidence="5" id="KW-0479">Metal-binding</keyword>
<evidence type="ECO:0000256" key="4">
    <source>
        <dbReference type="PIRSR" id="PIRSR039026-1"/>
    </source>
</evidence>
<name>Q0FK32_SALBH</name>
<keyword evidence="7" id="KW-1185">Reference proteome</keyword>
<dbReference type="STRING" id="314265.R2601_06268"/>
<dbReference type="InterPro" id="IPR018389">
    <property type="entry name" value="DctP_fam"/>
</dbReference>
<gene>
    <name evidence="6" type="ORF">R2601_06268</name>
</gene>
<dbReference type="Gene3D" id="3.40.190.10">
    <property type="entry name" value="Periplasmic binding protein-like II"/>
    <property type="match status" value="1"/>
</dbReference>
<organism evidence="6 7">
    <name type="scientific">Salipiger bermudensis (strain DSM 26914 / JCM 13377 / KCTC 12554 / HTCC2601)</name>
    <name type="common">Pelagibaca bermudensis</name>
    <dbReference type="NCBI Taxonomy" id="314265"/>
    <lineage>
        <taxon>Bacteria</taxon>
        <taxon>Pseudomonadati</taxon>
        <taxon>Pseudomonadota</taxon>
        <taxon>Alphaproteobacteria</taxon>
        <taxon>Rhodobacterales</taxon>
        <taxon>Roseobacteraceae</taxon>
        <taxon>Salipiger</taxon>
    </lineage>
</organism>
<proteinExistence type="predicted"/>
<dbReference type="InterPro" id="IPR038404">
    <property type="entry name" value="TRAP_DctP_sf"/>
</dbReference>
<dbReference type="InterPro" id="IPR026289">
    <property type="entry name" value="SBP_TakP-like"/>
</dbReference>
<dbReference type="PANTHER" id="PTHR33376">
    <property type="match status" value="1"/>
</dbReference>
<dbReference type="PIRSF" id="PIRSF039026">
    <property type="entry name" value="SiaP"/>
    <property type="match status" value="1"/>
</dbReference>
<dbReference type="AlphaFoldDB" id="Q0FK32"/>
<sequence>MVSAVAIVAAGAAAAQETRKLRMHSAFPTQTPVIGEITPWIAERIEKLTGGSLEVDVFEPGALVPSTDYFDAVSQGAVDMAFGTPGYGAGLEPAMTIFTAVPFGPQATEFMAWMRYGGGNELHDELLANLNLKGFVCTLGAPETSGWMKREINSAEDLSGMKLRYFGLGGRVLDKLGASIQLIAGSEVYAALERGVIDGGEYASPSVDLNAGLEQVVDYVYFPGWHQQVSIDTLIINLDTWNALSEQQQLAIETTCGEATLRTLAQGAADQPAAIQALMEKDGDPEVRQWSDDLLAALESAWDEVAAEESEKHESFARVMASYNSFRDGYADWQNLGYLKPATD</sequence>
<feature type="binding site" evidence="4">
    <location>
        <position position="164"/>
    </location>
    <ligand>
        <name>substrate</name>
    </ligand>
</feature>
<evidence type="ECO:0000313" key="7">
    <source>
        <dbReference type="Proteomes" id="UP000006230"/>
    </source>
</evidence>
<evidence type="ECO:0000256" key="5">
    <source>
        <dbReference type="PIRSR" id="PIRSR039026-2"/>
    </source>
</evidence>
<keyword evidence="3" id="KW-0574">Periplasm</keyword>
<dbReference type="GO" id="GO:0046872">
    <property type="term" value="F:metal ion binding"/>
    <property type="evidence" value="ECO:0007669"/>
    <property type="project" value="UniProtKB-KW"/>
</dbReference>
<dbReference type="HOGENOM" id="CLU_036176_0_1_5"/>
<feature type="binding site" evidence="5">
    <location>
        <position position="201"/>
    </location>
    <ligand>
        <name>substrate</name>
    </ligand>
</feature>
<dbReference type="Pfam" id="PF03480">
    <property type="entry name" value="DctP"/>
    <property type="match status" value="1"/>
</dbReference>
<evidence type="ECO:0000256" key="2">
    <source>
        <dbReference type="ARBA" id="ARBA00022729"/>
    </source>
</evidence>
<dbReference type="Gene3D" id="3.40.190.170">
    <property type="entry name" value="Bacterial extracellular solute-binding protein, family 7"/>
    <property type="match status" value="1"/>
</dbReference>
<comment type="caution">
    <text evidence="6">The sequence shown here is derived from an EMBL/GenBank/DDBJ whole genome shotgun (WGS) entry which is preliminary data.</text>
</comment>
<feature type="binding site" evidence="4">
    <location>
        <position position="143"/>
    </location>
    <ligand>
        <name>substrate</name>
    </ligand>
</feature>
<protein>
    <submittedName>
        <fullName evidence="6">Extracellular solute-binding protein, family 7</fullName>
    </submittedName>
</protein>
<reference evidence="6 7" key="1">
    <citation type="journal article" date="2010" name="J. Bacteriol.">
        <title>Genome sequences of Pelagibaca bermudensis HTCC2601T and Maritimibacter alkaliphilus HTCC2654T, the type strains of two marine Roseobacter genera.</title>
        <authorList>
            <person name="Thrash J.C."/>
            <person name="Cho J.C."/>
            <person name="Ferriera S."/>
            <person name="Johnson J."/>
            <person name="Vergin K.L."/>
            <person name="Giovannoni S.J."/>
        </authorList>
    </citation>
    <scope>NUCLEOTIDE SEQUENCE [LARGE SCALE GENOMIC DNA]</scope>
    <source>
        <strain evidence="7">DSM 26914 / JCM 13377 / KCTC 12554 / HTCC2601</strain>
    </source>
</reference>
<dbReference type="NCBIfam" id="NF037995">
    <property type="entry name" value="TRAP_S1"/>
    <property type="match status" value="1"/>
</dbReference>
<dbReference type="GO" id="GO:0042597">
    <property type="term" value="C:periplasmic space"/>
    <property type="evidence" value="ECO:0007669"/>
    <property type="project" value="UniProtKB-SubCell"/>
</dbReference>
<keyword evidence="2" id="KW-0732">Signal</keyword>
<dbReference type="CDD" id="cd13604">
    <property type="entry name" value="PBP2_TRAP_ketoacid_lactate_like"/>
    <property type="match status" value="1"/>
</dbReference>
<dbReference type="GO" id="GO:0031317">
    <property type="term" value="C:tripartite ATP-independent periplasmic transporter complex"/>
    <property type="evidence" value="ECO:0007669"/>
    <property type="project" value="InterPro"/>
</dbReference>
<evidence type="ECO:0000256" key="1">
    <source>
        <dbReference type="ARBA" id="ARBA00004418"/>
    </source>
</evidence>
<dbReference type="PANTHER" id="PTHR33376:SF5">
    <property type="entry name" value="EXTRACYTOPLASMIC SOLUTE RECEPTOR PROTEIN"/>
    <property type="match status" value="1"/>
</dbReference>
<dbReference type="Proteomes" id="UP000006230">
    <property type="component" value="Unassembled WGS sequence"/>
</dbReference>
<dbReference type="eggNOG" id="COG4663">
    <property type="taxonomic scope" value="Bacteria"/>
</dbReference>
<feature type="binding site" evidence="5">
    <location>
        <position position="227"/>
    </location>
    <ligand>
        <name>substrate</name>
    </ligand>
</feature>
<feature type="binding site" evidence="5">
    <location>
        <position position="202"/>
    </location>
    <ligand>
        <name>Na(+)</name>
        <dbReference type="ChEBI" id="CHEBI:29101"/>
    </ligand>
</feature>
<dbReference type="GO" id="GO:0055085">
    <property type="term" value="P:transmembrane transport"/>
    <property type="evidence" value="ECO:0007669"/>
    <property type="project" value="InterPro"/>
</dbReference>